<evidence type="ECO:0000256" key="1">
    <source>
        <dbReference type="ARBA" id="ARBA00004173"/>
    </source>
</evidence>
<dbReference type="EMBL" id="GL376631">
    <property type="status" value="NOT_ANNOTATED_CDS"/>
    <property type="molecule type" value="Genomic_DNA"/>
</dbReference>
<reference evidence="8" key="2">
    <citation type="submission" date="2010-04" db="EMBL/GenBank/DDBJ databases">
        <authorList>
            <person name="Buell R."/>
            <person name="Hamilton J."/>
            <person name="Hostetler J."/>
        </authorList>
    </citation>
    <scope>NUCLEOTIDE SEQUENCE [LARGE SCALE GENOMIC DNA]</scope>
    <source>
        <strain evidence="8">DAOM:BR144</strain>
    </source>
</reference>
<accession>K3WI04</accession>
<protein>
    <recommendedName>
        <fullName evidence="6">NADH:ubiquinone oxidoreductase intermediate-associated protein 30 domain-containing protein</fullName>
    </recommendedName>
</protein>
<keyword evidence="3" id="KW-0496">Mitochondrion</keyword>
<dbReference type="GO" id="GO:0032981">
    <property type="term" value="P:mitochondrial respiratory chain complex I assembly"/>
    <property type="evidence" value="ECO:0007669"/>
    <property type="project" value="TreeGrafter"/>
</dbReference>
<evidence type="ECO:0000256" key="5">
    <source>
        <dbReference type="SAM" id="MobiDB-lite"/>
    </source>
</evidence>
<reference evidence="7" key="3">
    <citation type="submission" date="2015-02" db="UniProtKB">
        <authorList>
            <consortium name="EnsemblProtists"/>
        </authorList>
    </citation>
    <scope>IDENTIFICATION</scope>
    <source>
        <strain evidence="7">DAOM BR144</strain>
    </source>
</reference>
<evidence type="ECO:0000256" key="4">
    <source>
        <dbReference type="ARBA" id="ARBA00023186"/>
    </source>
</evidence>
<keyword evidence="4" id="KW-0143">Chaperone</keyword>
<dbReference type="OMA" id="WIKAVAQ"/>
<organism evidence="7 8">
    <name type="scientific">Globisporangium ultimum (strain ATCC 200006 / CBS 805.95 / DAOM BR144)</name>
    <name type="common">Pythium ultimum</name>
    <dbReference type="NCBI Taxonomy" id="431595"/>
    <lineage>
        <taxon>Eukaryota</taxon>
        <taxon>Sar</taxon>
        <taxon>Stramenopiles</taxon>
        <taxon>Oomycota</taxon>
        <taxon>Peronosporomycetes</taxon>
        <taxon>Pythiales</taxon>
        <taxon>Pythiaceae</taxon>
        <taxon>Globisporangium</taxon>
    </lineage>
</organism>
<dbReference type="Pfam" id="PF08547">
    <property type="entry name" value="CIA30"/>
    <property type="match status" value="1"/>
</dbReference>
<evidence type="ECO:0000256" key="2">
    <source>
        <dbReference type="ARBA" id="ARBA00007884"/>
    </source>
</evidence>
<dbReference type="PANTHER" id="PTHR13194:SF18">
    <property type="entry name" value="COMPLEX I INTERMEDIATE-ASSOCIATED PROTEIN 30, MITOCHONDRIAL"/>
    <property type="match status" value="1"/>
</dbReference>
<evidence type="ECO:0000313" key="7">
    <source>
        <dbReference type="EnsemblProtists" id="PYU1_T004596"/>
    </source>
</evidence>
<reference evidence="8" key="1">
    <citation type="journal article" date="2010" name="Genome Biol.">
        <title>Genome sequence of the necrotrophic plant pathogen Pythium ultimum reveals original pathogenicity mechanisms and effector repertoire.</title>
        <authorList>
            <person name="Levesque C.A."/>
            <person name="Brouwer H."/>
            <person name="Cano L."/>
            <person name="Hamilton J.P."/>
            <person name="Holt C."/>
            <person name="Huitema E."/>
            <person name="Raffaele S."/>
            <person name="Robideau G.P."/>
            <person name="Thines M."/>
            <person name="Win J."/>
            <person name="Zerillo M.M."/>
            <person name="Beakes G.W."/>
            <person name="Boore J.L."/>
            <person name="Busam D."/>
            <person name="Dumas B."/>
            <person name="Ferriera S."/>
            <person name="Fuerstenberg S.I."/>
            <person name="Gachon C.M."/>
            <person name="Gaulin E."/>
            <person name="Govers F."/>
            <person name="Grenville-Briggs L."/>
            <person name="Horner N."/>
            <person name="Hostetler J."/>
            <person name="Jiang R.H."/>
            <person name="Johnson J."/>
            <person name="Krajaejun T."/>
            <person name="Lin H."/>
            <person name="Meijer H.J."/>
            <person name="Moore B."/>
            <person name="Morris P."/>
            <person name="Phuntmart V."/>
            <person name="Puiu D."/>
            <person name="Shetty J."/>
            <person name="Stajich J.E."/>
            <person name="Tripathy S."/>
            <person name="Wawra S."/>
            <person name="van West P."/>
            <person name="Whitty B.R."/>
            <person name="Coutinho P.M."/>
            <person name="Henrissat B."/>
            <person name="Martin F."/>
            <person name="Thomas P.D."/>
            <person name="Tyler B.M."/>
            <person name="De Vries R.P."/>
            <person name="Kamoun S."/>
            <person name="Yandell M."/>
            <person name="Tisserat N."/>
            <person name="Buell C.R."/>
        </authorList>
    </citation>
    <scope>NUCLEOTIDE SEQUENCE</scope>
    <source>
        <strain evidence="8">DAOM:BR144</strain>
    </source>
</reference>
<proteinExistence type="inferred from homology"/>
<keyword evidence="8" id="KW-1185">Reference proteome</keyword>
<comment type="similarity">
    <text evidence="2">Belongs to the CIA30 family.</text>
</comment>
<dbReference type="HOGENOM" id="CLU_1067425_0_0_1"/>
<dbReference type="InParanoid" id="K3WI04"/>
<dbReference type="GO" id="GO:0005739">
    <property type="term" value="C:mitochondrion"/>
    <property type="evidence" value="ECO:0007669"/>
    <property type="project" value="UniProtKB-SubCell"/>
</dbReference>
<dbReference type="eggNOG" id="KOG2435">
    <property type="taxonomic scope" value="Eukaryota"/>
</dbReference>
<comment type="subcellular location">
    <subcellularLocation>
        <location evidence="1">Mitochondrion</location>
    </subcellularLocation>
</comment>
<dbReference type="STRING" id="431595.K3WI04"/>
<dbReference type="GO" id="GO:0051082">
    <property type="term" value="F:unfolded protein binding"/>
    <property type="evidence" value="ECO:0007669"/>
    <property type="project" value="TreeGrafter"/>
</dbReference>
<sequence length="261" mass="29392">MSFLRKAVASVESAILTSKQSLGLQLKLQQERDVFLFRNRDATRDWIASSDRSIGGLSECKWGFYGDSGEKLHPEDKRGLITSVHQEDNIPSAVFSGRLSMACQPTEAGVIRSGYCAVRTPMPAGLLLHGYEGITMRIMTDGREMNAQMDSWNPLNLYMGFIRTPANEWVDIELPFKSFMLTSKGYYKFDDNTTLDPSKLRSIGFAIADQKEGDFELRVQWIKAVAQLENPGKDRDDEEDDDTYDDAKVKPGFKKPSDLVI</sequence>
<dbReference type="GO" id="GO:0006120">
    <property type="term" value="P:mitochondrial electron transport, NADH to ubiquinone"/>
    <property type="evidence" value="ECO:0007669"/>
    <property type="project" value="TreeGrafter"/>
</dbReference>
<feature type="region of interest" description="Disordered" evidence="5">
    <location>
        <begin position="229"/>
        <end position="261"/>
    </location>
</feature>
<dbReference type="AlphaFoldDB" id="K3WI04"/>
<dbReference type="PANTHER" id="PTHR13194">
    <property type="entry name" value="COMPLEX I INTERMEDIATE-ASSOCIATED PROTEIN 30"/>
    <property type="match status" value="1"/>
</dbReference>
<dbReference type="Proteomes" id="UP000019132">
    <property type="component" value="Unassembled WGS sequence"/>
</dbReference>
<evidence type="ECO:0000313" key="8">
    <source>
        <dbReference type="Proteomes" id="UP000019132"/>
    </source>
</evidence>
<dbReference type="InterPro" id="IPR008979">
    <property type="entry name" value="Galactose-bd-like_sf"/>
</dbReference>
<name>K3WI04_GLOUD</name>
<dbReference type="SUPFAM" id="SSF49785">
    <property type="entry name" value="Galactose-binding domain-like"/>
    <property type="match status" value="1"/>
</dbReference>
<dbReference type="InterPro" id="IPR039131">
    <property type="entry name" value="NDUFAF1"/>
</dbReference>
<feature type="domain" description="NADH:ubiquinone oxidoreductase intermediate-associated protein 30" evidence="6">
    <location>
        <begin position="35"/>
        <end position="219"/>
    </location>
</feature>
<evidence type="ECO:0000256" key="3">
    <source>
        <dbReference type="ARBA" id="ARBA00023128"/>
    </source>
</evidence>
<dbReference type="EnsemblProtists" id="PYU1_T004596">
    <property type="protein sequence ID" value="PYU1_T004596"/>
    <property type="gene ID" value="PYU1_G004585"/>
</dbReference>
<dbReference type="VEuPathDB" id="FungiDB:PYU1_G004585"/>
<dbReference type="InterPro" id="IPR013857">
    <property type="entry name" value="NADH-UbQ_OxRdtase-assoc_prot30"/>
</dbReference>
<evidence type="ECO:0000259" key="6">
    <source>
        <dbReference type="Pfam" id="PF08547"/>
    </source>
</evidence>